<protein>
    <submittedName>
        <fullName evidence="3">ABC transporter substrate-binding protein</fullName>
    </submittedName>
</protein>
<dbReference type="Gene3D" id="3.40.190.10">
    <property type="entry name" value="Periplasmic binding protein-like II"/>
    <property type="match status" value="1"/>
</dbReference>
<reference evidence="3 4" key="1">
    <citation type="submission" date="2018-01" db="EMBL/GenBank/DDBJ databases">
        <authorList>
            <person name="Clerissi C."/>
        </authorList>
    </citation>
    <scope>NUCLEOTIDE SEQUENCE [LARGE SCALE GENOMIC DNA]</scope>
    <source>
        <strain evidence="3">Cupriavidus taiwanensis STM 6021</strain>
    </source>
</reference>
<dbReference type="PANTHER" id="PTHR42928">
    <property type="entry name" value="TRICARBOXYLATE-BINDING PROTEIN"/>
    <property type="match status" value="1"/>
</dbReference>
<feature type="signal peptide" evidence="2">
    <location>
        <begin position="1"/>
        <end position="24"/>
    </location>
</feature>
<sequence>MKALIAALFAAPMTAMVIAPTAFAQGDSYPSRPVKLVVPFTAGSASDTAARIVAEEVRSSLGTVVIDNRPGANGIIGATHVAKSPADGYTLLLTSSSTHSGIEALYKRPGYDPIKDFVHISRIATIPMVLVTRPDAPYKSARDMASHAQKSRLRYGYGSGSAQIAAATFSQLANVPADAIPYKSQPPAVTDLLGSQIDFMVADTSVVMSFLHGGKLNGLAITSPKRLPELPNVPTMAEAGYKQFDLVVWVGLAAPAGTPAAIVERWNQAVNQAVTRPAVVEKLARLGMVAAPASTREFAAFTVAQRGIWTSRASKAGVEQQ</sequence>
<dbReference type="Gene3D" id="3.40.190.150">
    <property type="entry name" value="Bordetella uptake gene, domain 1"/>
    <property type="match status" value="1"/>
</dbReference>
<evidence type="ECO:0000313" key="4">
    <source>
        <dbReference type="Proteomes" id="UP000257139"/>
    </source>
</evidence>
<feature type="chain" id="PRO_5031383357" evidence="2">
    <location>
        <begin position="25"/>
        <end position="321"/>
    </location>
</feature>
<comment type="similarity">
    <text evidence="1">Belongs to the UPF0065 (bug) family.</text>
</comment>
<dbReference type="EMBL" id="LT978514">
    <property type="protein sequence ID" value="SPC22864.1"/>
    <property type="molecule type" value="Genomic_DNA"/>
</dbReference>
<evidence type="ECO:0000256" key="1">
    <source>
        <dbReference type="ARBA" id="ARBA00006987"/>
    </source>
</evidence>
<dbReference type="SUPFAM" id="SSF53850">
    <property type="entry name" value="Periplasmic binding protein-like II"/>
    <property type="match status" value="1"/>
</dbReference>
<evidence type="ECO:0000256" key="2">
    <source>
        <dbReference type="SAM" id="SignalP"/>
    </source>
</evidence>
<dbReference type="InterPro" id="IPR042100">
    <property type="entry name" value="Bug_dom1"/>
</dbReference>
<organism evidence="3 4">
    <name type="scientific">Cupriavidus taiwanensis</name>
    <dbReference type="NCBI Taxonomy" id="164546"/>
    <lineage>
        <taxon>Bacteria</taxon>
        <taxon>Pseudomonadati</taxon>
        <taxon>Pseudomonadota</taxon>
        <taxon>Betaproteobacteria</taxon>
        <taxon>Burkholderiales</taxon>
        <taxon>Burkholderiaceae</taxon>
        <taxon>Cupriavidus</taxon>
    </lineage>
</organism>
<dbReference type="PIRSF" id="PIRSF017082">
    <property type="entry name" value="YflP"/>
    <property type="match status" value="1"/>
</dbReference>
<dbReference type="PANTHER" id="PTHR42928:SF5">
    <property type="entry name" value="BLR1237 PROTEIN"/>
    <property type="match status" value="1"/>
</dbReference>
<gene>
    <name evidence="3" type="ORF">CBM2594_B50105</name>
</gene>
<dbReference type="Pfam" id="PF03401">
    <property type="entry name" value="TctC"/>
    <property type="match status" value="1"/>
</dbReference>
<accession>A0A7Z7JFD6</accession>
<name>A0A7Z7JFD6_9BURK</name>
<evidence type="ECO:0000313" key="3">
    <source>
        <dbReference type="EMBL" id="SPC22864.1"/>
    </source>
</evidence>
<dbReference type="AlphaFoldDB" id="A0A7Z7JFD6"/>
<keyword evidence="2" id="KW-0732">Signal</keyword>
<dbReference type="CDD" id="cd07012">
    <property type="entry name" value="PBP2_Bug_TTT"/>
    <property type="match status" value="1"/>
</dbReference>
<dbReference type="InterPro" id="IPR005064">
    <property type="entry name" value="BUG"/>
</dbReference>
<proteinExistence type="inferred from homology"/>
<dbReference type="RefSeq" id="WP_025581727.1">
    <property type="nucleotide sequence ID" value="NZ_LT976872.1"/>
</dbReference>
<dbReference type="Proteomes" id="UP000257139">
    <property type="component" value="Chromosome CBM2594_b"/>
</dbReference>